<keyword evidence="2" id="KW-1185">Reference proteome</keyword>
<name>F5Y921_LEAAZ</name>
<proteinExistence type="predicted"/>
<dbReference type="STRING" id="545695.TREAZ_3301"/>
<protein>
    <submittedName>
        <fullName evidence="1">Uncharacterized protein</fullName>
    </submittedName>
</protein>
<accession>F5Y921</accession>
<dbReference type="Proteomes" id="UP000009222">
    <property type="component" value="Chromosome"/>
</dbReference>
<dbReference type="InParanoid" id="F5Y921"/>
<reference evidence="2" key="1">
    <citation type="submission" date="2009-12" db="EMBL/GenBank/DDBJ databases">
        <title>Complete sequence of Treponema azotonutricium strain ZAS-9.</title>
        <authorList>
            <person name="Tetu S.G."/>
            <person name="Matson E."/>
            <person name="Ren Q."/>
            <person name="Seshadri R."/>
            <person name="Elbourne L."/>
            <person name="Hassan K.A."/>
            <person name="Durkin A."/>
            <person name="Radune D."/>
            <person name="Mohamoud Y."/>
            <person name="Shay R."/>
            <person name="Jin S."/>
            <person name="Zhang X."/>
            <person name="Lucey K."/>
            <person name="Ballor N.R."/>
            <person name="Ottesen E."/>
            <person name="Rosenthal R."/>
            <person name="Allen A."/>
            <person name="Leadbetter J.R."/>
            <person name="Paulsen I.T."/>
        </authorList>
    </citation>
    <scope>NUCLEOTIDE SEQUENCE [LARGE SCALE GENOMIC DNA]</scope>
    <source>
        <strain evidence="2">ATCC BAA-888 / DSM 13862 / ZAS-9</strain>
    </source>
</reference>
<dbReference type="EMBL" id="CP001841">
    <property type="protein sequence ID" value="AEF82756.1"/>
    <property type="molecule type" value="Genomic_DNA"/>
</dbReference>
<evidence type="ECO:0000313" key="2">
    <source>
        <dbReference type="Proteomes" id="UP000009222"/>
    </source>
</evidence>
<dbReference type="HOGENOM" id="CLU_2120042_0_0_12"/>
<dbReference type="OrthoDB" id="10019996at2"/>
<reference evidence="1 2" key="2">
    <citation type="journal article" date="2011" name="ISME J.">
        <title>RNA-seq reveals cooperative metabolic interactions between two termite-gut spirochete species in co-culture.</title>
        <authorList>
            <person name="Rosenthal A.Z."/>
            <person name="Matson E.G."/>
            <person name="Eldar A."/>
            <person name="Leadbetter J.R."/>
        </authorList>
    </citation>
    <scope>NUCLEOTIDE SEQUENCE [LARGE SCALE GENOMIC DNA]</scope>
    <source>
        <strain evidence="2">ATCC BAA-888 / DSM 13862 / ZAS-9</strain>
    </source>
</reference>
<evidence type="ECO:0000313" key="1">
    <source>
        <dbReference type="EMBL" id="AEF82756.1"/>
    </source>
</evidence>
<dbReference type="RefSeq" id="WP_015712263.1">
    <property type="nucleotide sequence ID" value="NC_015577.1"/>
</dbReference>
<sequence>MTIEQTVEVPASHRLMVDVPAEIPAGPVVLTFTPARAKPAAAEEAKTDLEKYPWHAMRGMFKDSKFSSEELFKERARDLLREEAKLFGKISPEALEKAVRRGVTPEELGLEDFV</sequence>
<organism evidence="1 2">
    <name type="scientific">Leadbettera azotonutricia (strain ATCC BAA-888 / DSM 13862 / ZAS-9)</name>
    <name type="common">Treponema azotonutricium</name>
    <dbReference type="NCBI Taxonomy" id="545695"/>
    <lineage>
        <taxon>Bacteria</taxon>
        <taxon>Pseudomonadati</taxon>
        <taxon>Spirochaetota</taxon>
        <taxon>Spirochaetia</taxon>
        <taxon>Spirochaetales</taxon>
        <taxon>Breznakiellaceae</taxon>
        <taxon>Leadbettera</taxon>
    </lineage>
</organism>
<gene>
    <name evidence="1" type="ordered locus">TREAZ_3301</name>
</gene>
<dbReference type="KEGG" id="taz:TREAZ_3301"/>
<dbReference type="AlphaFoldDB" id="F5Y921"/>